<reference evidence="2 3" key="1">
    <citation type="submission" date="2023-10" db="EMBL/GenBank/DDBJ databases">
        <title>Chromosome-scale genome assembly provides insights into flower coloration mechanisms of Canna indica.</title>
        <authorList>
            <person name="Li C."/>
        </authorList>
    </citation>
    <scope>NUCLEOTIDE SEQUENCE [LARGE SCALE GENOMIC DNA]</scope>
    <source>
        <tissue evidence="2">Flower</tissue>
    </source>
</reference>
<gene>
    <name evidence="2" type="ORF">Cni_G11467</name>
</gene>
<evidence type="ECO:0000313" key="3">
    <source>
        <dbReference type="Proteomes" id="UP001327560"/>
    </source>
</evidence>
<dbReference type="EMBL" id="CP136892">
    <property type="protein sequence ID" value="WOL02748.1"/>
    <property type="molecule type" value="Genomic_DNA"/>
</dbReference>
<feature type="transmembrane region" description="Helical" evidence="1">
    <location>
        <begin position="12"/>
        <end position="29"/>
    </location>
</feature>
<dbReference type="InterPro" id="IPR039955">
    <property type="entry name" value="DTM1"/>
</dbReference>
<name>A0AAQ3K654_9LILI</name>
<dbReference type="Proteomes" id="UP001327560">
    <property type="component" value="Chromosome 3"/>
</dbReference>
<keyword evidence="1" id="KW-1133">Transmembrane helix</keyword>
<keyword evidence="3" id="KW-1185">Reference proteome</keyword>
<proteinExistence type="predicted"/>
<dbReference type="GO" id="GO:0005789">
    <property type="term" value="C:endoplasmic reticulum membrane"/>
    <property type="evidence" value="ECO:0007669"/>
    <property type="project" value="InterPro"/>
</dbReference>
<dbReference type="PANTHER" id="PTHR38354">
    <property type="entry name" value="SIGNAL PEPTIDASE COMPLEX-LIKE PROTEIN DTM1"/>
    <property type="match status" value="1"/>
</dbReference>
<organism evidence="2 3">
    <name type="scientific">Canna indica</name>
    <name type="common">Indian-shot</name>
    <dbReference type="NCBI Taxonomy" id="4628"/>
    <lineage>
        <taxon>Eukaryota</taxon>
        <taxon>Viridiplantae</taxon>
        <taxon>Streptophyta</taxon>
        <taxon>Embryophyta</taxon>
        <taxon>Tracheophyta</taxon>
        <taxon>Spermatophyta</taxon>
        <taxon>Magnoliopsida</taxon>
        <taxon>Liliopsida</taxon>
        <taxon>Zingiberales</taxon>
        <taxon>Cannaceae</taxon>
        <taxon>Canna</taxon>
    </lineage>
</organism>
<dbReference type="GO" id="GO:0048658">
    <property type="term" value="P:anther wall tapetum development"/>
    <property type="evidence" value="ECO:0007669"/>
    <property type="project" value="InterPro"/>
</dbReference>
<dbReference type="PANTHER" id="PTHR38354:SF2">
    <property type="entry name" value="SIGNAL PEPTIDASE COMPLEX-LIKE PROTEIN DTM1"/>
    <property type="match status" value="1"/>
</dbReference>
<accession>A0AAQ3K654</accession>
<evidence type="ECO:0000256" key="1">
    <source>
        <dbReference type="SAM" id="Phobius"/>
    </source>
</evidence>
<sequence length="171" mass="18729">MDRDAALRRSLLALAALMVAVGIWTFSLTKILGTYAFGILGIAGILLPDWEFFDRDFSQWFSPMPARRTPGVDPAPGTWSIRPCNLCNVHQQKEKDDKQHTAAPSHLVKSKSCAVKLSVGQTNVTCGATRSIDLHWDEAPVNGLTRIETSHPAMLEQAATAANNATLCRDR</sequence>
<protein>
    <submittedName>
        <fullName evidence="2">Signal peptidase complex-like protein DTM1</fullName>
    </submittedName>
</protein>
<evidence type="ECO:0000313" key="2">
    <source>
        <dbReference type="EMBL" id="WOL02748.1"/>
    </source>
</evidence>
<keyword evidence="1" id="KW-0812">Transmembrane</keyword>
<keyword evidence="1" id="KW-0472">Membrane</keyword>
<feature type="transmembrane region" description="Helical" evidence="1">
    <location>
        <begin position="35"/>
        <end position="53"/>
    </location>
</feature>
<dbReference type="AlphaFoldDB" id="A0AAQ3K654"/>